<dbReference type="EMBL" id="WNDS01000001">
    <property type="protein sequence ID" value="KAF1016777.1"/>
    <property type="molecule type" value="Genomic_DNA"/>
</dbReference>
<feature type="compositionally biased region" description="Basic and acidic residues" evidence="1">
    <location>
        <begin position="152"/>
        <end position="161"/>
    </location>
</feature>
<organism evidence="2 3">
    <name type="scientific">Stenotrophomonas maltophilia</name>
    <name type="common">Pseudomonas maltophilia</name>
    <name type="synonym">Xanthomonas maltophilia</name>
    <dbReference type="NCBI Taxonomy" id="40324"/>
    <lineage>
        <taxon>Bacteria</taxon>
        <taxon>Pseudomonadati</taxon>
        <taxon>Pseudomonadota</taxon>
        <taxon>Gammaproteobacteria</taxon>
        <taxon>Lysobacterales</taxon>
        <taxon>Lysobacteraceae</taxon>
        <taxon>Stenotrophomonas</taxon>
        <taxon>Stenotrophomonas maltophilia group</taxon>
    </lineage>
</organism>
<comment type="caution">
    <text evidence="2">The sequence shown here is derived from an EMBL/GenBank/DDBJ whole genome shotgun (WGS) entry which is preliminary data.</text>
</comment>
<gene>
    <name evidence="2" type="ORF">GAK31_00035</name>
</gene>
<dbReference type="AlphaFoldDB" id="A0A7V8FIU1"/>
<feature type="region of interest" description="Disordered" evidence="1">
    <location>
        <begin position="139"/>
        <end position="161"/>
    </location>
</feature>
<dbReference type="Proteomes" id="UP000487117">
    <property type="component" value="Unassembled WGS sequence"/>
</dbReference>
<reference evidence="3" key="1">
    <citation type="journal article" date="2020" name="MBio">
        <title>Horizontal gene transfer to a defensive symbiont with a reduced genome amongst a multipartite beetle microbiome.</title>
        <authorList>
            <person name="Waterworth S.C."/>
            <person name="Florez L.V."/>
            <person name="Rees E.R."/>
            <person name="Hertweck C."/>
            <person name="Kaltenpoth M."/>
            <person name="Kwan J.C."/>
        </authorList>
    </citation>
    <scope>NUCLEOTIDE SEQUENCE [LARGE SCALE GENOMIC DNA]</scope>
</reference>
<dbReference type="Pfam" id="PF11745">
    <property type="entry name" value="DUF3304"/>
    <property type="match status" value="1"/>
</dbReference>
<evidence type="ECO:0000313" key="2">
    <source>
        <dbReference type="EMBL" id="KAF1016777.1"/>
    </source>
</evidence>
<evidence type="ECO:0000313" key="3">
    <source>
        <dbReference type="Proteomes" id="UP000487117"/>
    </source>
</evidence>
<accession>A0A7V8FIU1</accession>
<protein>
    <recommendedName>
        <fullName evidence="4">DUF3304 domain-containing protein</fullName>
    </recommendedName>
</protein>
<sequence>MRLKKIGLLGLFGILLGVLPGCQAQERSRSAGVVGYNHTDSPIYEFTLNQQSGGSVDAHSGGGSMVCCIVIPAAWRPGLEVNVRWSHDLKTYQQRTVPVPAYDGKGDHMAVHFLRNGEVRVYVSHLYLGHPDYPLTGPEAGLRAGENPVRQDLLDAKKEAP</sequence>
<name>A0A7V8FIU1_STEMA</name>
<dbReference type="InterPro" id="IPR021733">
    <property type="entry name" value="DUF3304"/>
</dbReference>
<evidence type="ECO:0000256" key="1">
    <source>
        <dbReference type="SAM" id="MobiDB-lite"/>
    </source>
</evidence>
<evidence type="ECO:0008006" key="4">
    <source>
        <dbReference type="Google" id="ProtNLM"/>
    </source>
</evidence>
<proteinExistence type="predicted"/>